<dbReference type="GeneID" id="83198321"/>
<dbReference type="GO" id="GO:0004672">
    <property type="term" value="F:protein kinase activity"/>
    <property type="evidence" value="ECO:0007669"/>
    <property type="project" value="InterPro"/>
</dbReference>
<dbReference type="Proteomes" id="UP001150941">
    <property type="component" value="Unassembled WGS sequence"/>
</dbReference>
<dbReference type="PANTHER" id="PTHR37542:SF1">
    <property type="entry name" value="PRION-INHIBITION AND PROPAGATION HELO DOMAIN-CONTAINING PROTEIN"/>
    <property type="match status" value="1"/>
</dbReference>
<organism evidence="2 3">
    <name type="scientific">Penicillium chermesinum</name>
    <dbReference type="NCBI Taxonomy" id="63820"/>
    <lineage>
        <taxon>Eukaryota</taxon>
        <taxon>Fungi</taxon>
        <taxon>Dikarya</taxon>
        <taxon>Ascomycota</taxon>
        <taxon>Pezizomycotina</taxon>
        <taxon>Eurotiomycetes</taxon>
        <taxon>Eurotiomycetidae</taxon>
        <taxon>Eurotiales</taxon>
        <taxon>Aspergillaceae</taxon>
        <taxon>Penicillium</taxon>
    </lineage>
</organism>
<proteinExistence type="predicted"/>
<sequence length="484" mass="55193">MSGVEPLAIFGAVDLCLKYGGIIVSKYKAFQLSGTEIEERALAIEAAWMRISQQLDFLKRVWESLDKAYQELQARILSVLERKLADSFDRRKAIKYVYLKDTLFQAVQNLQEWQKEFDTTWFLILLMADSAIDSELKKRTRNEKLSTARHIRRVIKPDSSHHDGNDTILPQKDFESAEVFGIPFSSFKKIKISKGFTFILDPSEVSDSRVASKLATSILARDVRNLATKLREVDPNEFHLLKCHGVVPKNEPGTQRLLAYDFIFDLPQGDFEPRSLRGLLLSKMRYTLGERIRLAQQFATAIHYIHILDFVHKRVRPENVMILPTRNDPSCVGQLFLLGFQEFRAAEGKTLRLGHSDWSHEIYQHPDRQGDNISEDYYMQHDIYSLGVCLLEIGLWGSLINHDGTGNTSLIPSAQSKGLLLQKHFLSLAEQELPLSMGDKYAKVVVNCLSSMKTSNLHADGPSEFEDENGFLIGIKFIEKRQNG</sequence>
<dbReference type="InterPro" id="IPR011009">
    <property type="entry name" value="Kinase-like_dom_sf"/>
</dbReference>
<dbReference type="InterPro" id="IPR000719">
    <property type="entry name" value="Prot_kinase_dom"/>
</dbReference>
<reference evidence="2" key="2">
    <citation type="journal article" date="2023" name="IMA Fungus">
        <title>Comparative genomic study of the Penicillium genus elucidates a diverse pangenome and 15 lateral gene transfer events.</title>
        <authorList>
            <person name="Petersen C."/>
            <person name="Sorensen T."/>
            <person name="Nielsen M.R."/>
            <person name="Sondergaard T.E."/>
            <person name="Sorensen J.L."/>
            <person name="Fitzpatrick D.A."/>
            <person name="Frisvad J.C."/>
            <person name="Nielsen K.L."/>
        </authorList>
    </citation>
    <scope>NUCLEOTIDE SEQUENCE</scope>
    <source>
        <strain evidence="2">IBT 19713</strain>
    </source>
</reference>
<name>A0A9W9PH49_9EURO</name>
<comment type="caution">
    <text evidence="2">The sequence shown here is derived from an EMBL/GenBank/DDBJ whole genome shotgun (WGS) entry which is preliminary data.</text>
</comment>
<evidence type="ECO:0000313" key="3">
    <source>
        <dbReference type="Proteomes" id="UP001150941"/>
    </source>
</evidence>
<evidence type="ECO:0000313" key="2">
    <source>
        <dbReference type="EMBL" id="KAJ5246738.1"/>
    </source>
</evidence>
<reference evidence="2" key="1">
    <citation type="submission" date="2022-11" db="EMBL/GenBank/DDBJ databases">
        <authorList>
            <person name="Petersen C."/>
        </authorList>
    </citation>
    <scope>NUCLEOTIDE SEQUENCE</scope>
    <source>
        <strain evidence="2">IBT 19713</strain>
    </source>
</reference>
<accession>A0A9W9PH49</accession>
<dbReference type="EMBL" id="JAPQKS010000002">
    <property type="protein sequence ID" value="KAJ5246738.1"/>
    <property type="molecule type" value="Genomic_DNA"/>
</dbReference>
<dbReference type="GO" id="GO:0005524">
    <property type="term" value="F:ATP binding"/>
    <property type="evidence" value="ECO:0007669"/>
    <property type="project" value="InterPro"/>
</dbReference>
<dbReference type="RefSeq" id="XP_058334159.1">
    <property type="nucleotide sequence ID" value="XM_058471018.1"/>
</dbReference>
<dbReference type="AlphaFoldDB" id="A0A9W9PH49"/>
<dbReference type="Gene3D" id="1.10.510.10">
    <property type="entry name" value="Transferase(Phosphotransferase) domain 1"/>
    <property type="match status" value="1"/>
</dbReference>
<feature type="domain" description="Protein kinase" evidence="1">
    <location>
        <begin position="176"/>
        <end position="472"/>
    </location>
</feature>
<keyword evidence="3" id="KW-1185">Reference proteome</keyword>
<gene>
    <name evidence="2" type="ORF">N7468_001721</name>
</gene>
<protein>
    <recommendedName>
        <fullName evidence="1">Protein kinase domain-containing protein</fullName>
    </recommendedName>
</protein>
<dbReference type="PROSITE" id="PS50011">
    <property type="entry name" value="PROTEIN_KINASE_DOM"/>
    <property type="match status" value="1"/>
</dbReference>
<dbReference type="OrthoDB" id="1911848at2759"/>
<evidence type="ECO:0000259" key="1">
    <source>
        <dbReference type="PROSITE" id="PS50011"/>
    </source>
</evidence>
<dbReference type="PANTHER" id="PTHR37542">
    <property type="entry name" value="HELO DOMAIN-CONTAINING PROTEIN-RELATED"/>
    <property type="match status" value="1"/>
</dbReference>
<dbReference type="SUPFAM" id="SSF56112">
    <property type="entry name" value="Protein kinase-like (PK-like)"/>
    <property type="match status" value="1"/>
</dbReference>